<evidence type="ECO:0000256" key="1">
    <source>
        <dbReference type="ARBA" id="ARBA00009003"/>
    </source>
</evidence>
<dbReference type="Gene3D" id="3.90.550.20">
    <property type="match status" value="1"/>
</dbReference>
<dbReference type="Proteomes" id="UP000012174">
    <property type="component" value="Unassembled WGS sequence"/>
</dbReference>
<sequence length="299" mass="33497">MMFHIRHGMVSVSTSAKADLSSASDYKFASTNNKPLIPPKIWQNYFGDDLDEDNLFDAASWLALNKDYAYTLIGKDGADNFINKHFADDPPLLRRYHSLPNFGMKSDLLRYLVLSVEGGVYTDIDTIALRPIKEWVPPSLRHLVRVIVGIEFDQRDGGLWADIPHELQFCQWTLAAAGGGHPLFDAMVARALDSFTELERRHNTTLARLQPANIDVLNTTGPAAWTDVVFEHLRRGNPDLVSLRNFSYMEEPTLYGDILILPIDGFGMGQPHSGSSGGDTIPDVALVKHNFRGKWRQSD</sequence>
<dbReference type="KEGG" id="ela:UCREL1_886"/>
<dbReference type="InterPro" id="IPR029044">
    <property type="entry name" value="Nucleotide-diphossugar_trans"/>
</dbReference>
<gene>
    <name evidence="2" type="ORF">UCREL1_886</name>
</gene>
<dbReference type="GO" id="GO:0006487">
    <property type="term" value="P:protein N-linked glycosylation"/>
    <property type="evidence" value="ECO:0007669"/>
    <property type="project" value="TreeGrafter"/>
</dbReference>
<keyword evidence="3" id="KW-1185">Reference proteome</keyword>
<evidence type="ECO:0000313" key="3">
    <source>
        <dbReference type="Proteomes" id="UP000012174"/>
    </source>
</evidence>
<dbReference type="EMBL" id="KB705525">
    <property type="protein sequence ID" value="EMR72072.1"/>
    <property type="molecule type" value="Genomic_DNA"/>
</dbReference>
<protein>
    <submittedName>
        <fullName evidence="2">Putative glycosyltransferase family 32 protein</fullName>
    </submittedName>
</protein>
<reference evidence="3" key="1">
    <citation type="journal article" date="2013" name="Genome Announc.">
        <title>Draft genome sequence of the grapevine dieback fungus Eutypa lata UCR-EL1.</title>
        <authorList>
            <person name="Blanco-Ulate B."/>
            <person name="Rolshausen P.E."/>
            <person name="Cantu D."/>
        </authorList>
    </citation>
    <scope>NUCLEOTIDE SEQUENCE [LARGE SCALE GENOMIC DNA]</scope>
    <source>
        <strain evidence="3">UCR-EL1</strain>
    </source>
</reference>
<dbReference type="GO" id="GO:0000009">
    <property type="term" value="F:alpha-1,6-mannosyltransferase activity"/>
    <property type="evidence" value="ECO:0007669"/>
    <property type="project" value="InterPro"/>
</dbReference>
<dbReference type="GO" id="GO:0000136">
    <property type="term" value="C:mannan polymerase complex"/>
    <property type="evidence" value="ECO:0007669"/>
    <property type="project" value="TreeGrafter"/>
</dbReference>
<dbReference type="AlphaFoldDB" id="M7T621"/>
<dbReference type="eggNOG" id="ENOG502QW2I">
    <property type="taxonomic scope" value="Eukaryota"/>
</dbReference>
<organism evidence="2 3">
    <name type="scientific">Eutypa lata (strain UCR-EL1)</name>
    <name type="common">Grapevine dieback disease fungus</name>
    <name type="synonym">Eutypa armeniacae</name>
    <dbReference type="NCBI Taxonomy" id="1287681"/>
    <lineage>
        <taxon>Eukaryota</taxon>
        <taxon>Fungi</taxon>
        <taxon>Dikarya</taxon>
        <taxon>Ascomycota</taxon>
        <taxon>Pezizomycotina</taxon>
        <taxon>Sordariomycetes</taxon>
        <taxon>Xylariomycetidae</taxon>
        <taxon>Xylariales</taxon>
        <taxon>Diatrypaceae</taxon>
        <taxon>Eutypa</taxon>
    </lineage>
</organism>
<name>M7T621_EUTLA</name>
<dbReference type="OrthoDB" id="409543at2759"/>
<accession>M7T621</accession>
<dbReference type="InterPro" id="IPR007577">
    <property type="entry name" value="GlycoTrfase_DXD_sugar-bd_CS"/>
</dbReference>
<dbReference type="SUPFAM" id="SSF53448">
    <property type="entry name" value="Nucleotide-diphospho-sugar transferases"/>
    <property type="match status" value="1"/>
</dbReference>
<dbReference type="HOGENOM" id="CLU_022381_0_1_1"/>
<proteinExistence type="inferred from homology"/>
<evidence type="ECO:0000313" key="2">
    <source>
        <dbReference type="EMBL" id="EMR72072.1"/>
    </source>
</evidence>
<dbReference type="InterPro" id="IPR039367">
    <property type="entry name" value="Och1-like"/>
</dbReference>
<dbReference type="Pfam" id="PF04488">
    <property type="entry name" value="Gly_transf_sug"/>
    <property type="match status" value="1"/>
</dbReference>
<dbReference type="STRING" id="1287681.M7T621"/>
<dbReference type="PANTHER" id="PTHR31834:SF1">
    <property type="entry name" value="INITIATION-SPECIFIC ALPHA-1,6-MANNOSYLTRANSFERASE"/>
    <property type="match status" value="1"/>
</dbReference>
<dbReference type="PANTHER" id="PTHR31834">
    <property type="entry name" value="INITIATION-SPECIFIC ALPHA-1,6-MANNOSYLTRANSFERASE"/>
    <property type="match status" value="1"/>
</dbReference>
<comment type="similarity">
    <text evidence="1">Belongs to the glycosyltransferase 32 family.</text>
</comment>
<dbReference type="OMA" id="WADIPHW"/>
<keyword evidence="2" id="KW-0808">Transferase</keyword>